<feature type="compositionally biased region" description="Pro residues" evidence="1">
    <location>
        <begin position="299"/>
        <end position="314"/>
    </location>
</feature>
<reference evidence="3 4" key="1">
    <citation type="submission" date="2016-06" db="EMBL/GenBank/DDBJ databases">
        <title>Evolution of pathogenesis and genome organization in the Tremellales.</title>
        <authorList>
            <person name="Cuomo C."/>
            <person name="Litvintseva A."/>
            <person name="Heitman J."/>
            <person name="Chen Y."/>
            <person name="Sun S."/>
            <person name="Springer D."/>
            <person name="Dromer F."/>
            <person name="Young S."/>
            <person name="Zeng Q."/>
            <person name="Chapman S."/>
            <person name="Gujja S."/>
            <person name="Saif S."/>
            <person name="Birren B."/>
        </authorList>
    </citation>
    <scope>NUCLEOTIDE SEQUENCE [LARGE SCALE GENOMIC DNA]</scope>
    <source>
        <strain evidence="3 4">ATCC 28783</strain>
    </source>
</reference>
<evidence type="ECO:0000256" key="2">
    <source>
        <dbReference type="SAM" id="Phobius"/>
    </source>
</evidence>
<feature type="compositionally biased region" description="Basic and acidic residues" evidence="1">
    <location>
        <begin position="1100"/>
        <end position="1123"/>
    </location>
</feature>
<feature type="compositionally biased region" description="Basic and acidic residues" evidence="1">
    <location>
        <begin position="104"/>
        <end position="121"/>
    </location>
</feature>
<comment type="caution">
    <text evidence="3">The sequence shown here is derived from an EMBL/GenBank/DDBJ whole genome shotgun (WGS) entry which is preliminary data.</text>
</comment>
<keyword evidence="4" id="KW-1185">Reference proteome</keyword>
<feature type="region of interest" description="Disordered" evidence="1">
    <location>
        <begin position="179"/>
        <end position="221"/>
    </location>
</feature>
<feature type="region of interest" description="Disordered" evidence="1">
    <location>
        <begin position="1"/>
        <end position="83"/>
    </location>
</feature>
<feature type="region of interest" description="Disordered" evidence="1">
    <location>
        <begin position="101"/>
        <end position="150"/>
    </location>
</feature>
<feature type="compositionally biased region" description="Polar residues" evidence="1">
    <location>
        <begin position="69"/>
        <end position="83"/>
    </location>
</feature>
<feature type="compositionally biased region" description="Polar residues" evidence="1">
    <location>
        <begin position="1006"/>
        <end position="1021"/>
    </location>
</feature>
<dbReference type="AlphaFoldDB" id="A0A4Q1BRY5"/>
<feature type="region of interest" description="Disordered" evidence="1">
    <location>
        <begin position="919"/>
        <end position="963"/>
    </location>
</feature>
<evidence type="ECO:0000256" key="1">
    <source>
        <dbReference type="SAM" id="MobiDB-lite"/>
    </source>
</evidence>
<feature type="compositionally biased region" description="Low complexity" evidence="1">
    <location>
        <begin position="315"/>
        <end position="325"/>
    </location>
</feature>
<proteinExistence type="predicted"/>
<feature type="region of interest" description="Disordered" evidence="1">
    <location>
        <begin position="1100"/>
        <end position="1154"/>
    </location>
</feature>
<feature type="compositionally biased region" description="Basic and acidic residues" evidence="1">
    <location>
        <begin position="984"/>
        <end position="996"/>
    </location>
</feature>
<keyword evidence="2" id="KW-1133">Transmembrane helix</keyword>
<feature type="region of interest" description="Disordered" evidence="1">
    <location>
        <begin position="806"/>
        <end position="837"/>
    </location>
</feature>
<feature type="compositionally biased region" description="Low complexity" evidence="1">
    <location>
        <begin position="919"/>
        <end position="941"/>
    </location>
</feature>
<accession>A0A4Q1BRY5</accession>
<dbReference type="VEuPathDB" id="FungiDB:TREMEDRAFT_59529"/>
<dbReference type="OrthoDB" id="2575061at2759"/>
<keyword evidence="2" id="KW-0472">Membrane</keyword>
<name>A0A4Q1BRY5_TREME</name>
<dbReference type="InParanoid" id="A0A4Q1BRY5"/>
<feature type="transmembrane region" description="Helical" evidence="2">
    <location>
        <begin position="622"/>
        <end position="646"/>
    </location>
</feature>
<feature type="region of interest" description="Disordered" evidence="1">
    <location>
        <begin position="254"/>
        <end position="493"/>
    </location>
</feature>
<sequence length="1232" mass="135286">MDRSASSLYISSPSLDPPRPLSLRSPHTRLRRSQPPPLQLEPHSQHLAPGEPSRPPRSPLRPRPRRANSFDQSQRNRADSTISLEGLQQLRNALQIFRNSLRTQNEETTEREAIGDREREGQVVNLPIYWPGQPSPQRSPSPTASDMSLADQRSARRLLDSLLEELRPNDEYVISPRVKSVRRDGHQRAHSLPSSVTSSGYAGESEGSKNHSTLVSTLSPDRRRTMSYTTQEPMVYDQPRPSVSRELGWLAGKITRSASGPMRDHSDELDQEEEVSPIAEAPPIVTPTIQVVEPRLSSLPPPPLESPPTSPPGTSPTSPSSSSPTTLPPQPPEVRVTRPSLSPSESSSYPTDGSSKHARPFLSQIQTSPVPVIQVTPSRTSGMHPFAAVVAMMENGDSPTRRRASAGKISPKGSLASLKEGTRKLEKPPPSPKLDKGKGRDPGETPGRKQTPRRAYIGPGGVVDRIRSKGSLPKIHTSHDSTFKLNPPPTPPMTSTPITATSATFLRPAPATPLPMKFVGQRYALSSLNTTPTSSTAHSPLPMFAPTEGSRFSNGPVGEGMVEIPRFKLKDLNLGIVRRYGRGSRVAWVGLWGLCIFNGLIGLLLMIRCAIHPSLDPHSASWSFAVAAYAVCWAISLAVWLCWELGYEFYRRWRLRMFSRPAIEPIFFSYPASLYLSLLSYPHFTFLSHIRLSSLGTITSRDIIPETFHFLIQIGPSLLPLLPRAALSIVLLLSYSSPSSPSTPSDSSKDSHFFTSTGQLTSYARGVLLTFDAWVAIRLVIVLSSIIGLWLSSSIPLGGIFRNRSFPKKEPTTPRRKAKSSLPPPRDPSGTKSPQKSWYEAENEFHFVWRDRTRSRIQDAFELCLIRPGRNGSTTGIGIAGDFAWAARRSPTPGTPNTHFTSNTQNNQNVHLAQNSHNTHNIHSSNNQPTSSSLLNLPTSNHHVTRNYTQGRSPSAAPLLGEDKGDGLEELIAADLNLQKNDKNDIKLSPLDRPRPESMLLPRNTPPRSENVTGSAGSSKTDLFYTPIATPIRTTPHSEDTDNPIDQHPSSIPASSPGDMITNENQAPPSAFRPLHHSNHPILYPITPTQNVYNNETKTLDLRAEEGGEKTRYDDDKKIRSRSDSTYSKISDEMTDSLNTSKRRSSVSSPGHVLNRARSTSIGLLRKTAHEGGGLIRRVRSGTVGSGYSQVDDDEHDESFGLRVRTLGKRRSNLGLGIPGGGMIDEMRASTS</sequence>
<organism evidence="3 4">
    <name type="scientific">Tremella mesenterica</name>
    <name type="common">Jelly fungus</name>
    <dbReference type="NCBI Taxonomy" id="5217"/>
    <lineage>
        <taxon>Eukaryota</taxon>
        <taxon>Fungi</taxon>
        <taxon>Dikarya</taxon>
        <taxon>Basidiomycota</taxon>
        <taxon>Agaricomycotina</taxon>
        <taxon>Tremellomycetes</taxon>
        <taxon>Tremellales</taxon>
        <taxon>Tremellaceae</taxon>
        <taxon>Tremella</taxon>
    </lineage>
</organism>
<feature type="region of interest" description="Disordered" evidence="1">
    <location>
        <begin position="1034"/>
        <end position="1078"/>
    </location>
</feature>
<evidence type="ECO:0000313" key="3">
    <source>
        <dbReference type="EMBL" id="RXK40754.1"/>
    </source>
</evidence>
<keyword evidence="2" id="KW-0812">Transmembrane</keyword>
<feature type="transmembrane region" description="Helical" evidence="2">
    <location>
        <begin position="775"/>
        <end position="801"/>
    </location>
</feature>
<feature type="compositionally biased region" description="Basic and acidic residues" evidence="1">
    <location>
        <begin position="420"/>
        <end position="447"/>
    </location>
</feature>
<feature type="region of interest" description="Disordered" evidence="1">
    <location>
        <begin position="984"/>
        <end position="1022"/>
    </location>
</feature>
<evidence type="ECO:0000313" key="4">
    <source>
        <dbReference type="Proteomes" id="UP000289152"/>
    </source>
</evidence>
<feature type="compositionally biased region" description="Polar residues" evidence="1">
    <location>
        <begin position="210"/>
        <end position="219"/>
    </location>
</feature>
<feature type="compositionally biased region" description="Low complexity" evidence="1">
    <location>
        <begin position="339"/>
        <end position="353"/>
    </location>
</feature>
<protein>
    <submittedName>
        <fullName evidence="3">Uncharacterized protein</fullName>
    </submittedName>
</protein>
<feature type="compositionally biased region" description="Low complexity" evidence="1">
    <location>
        <begin position="1"/>
        <end position="14"/>
    </location>
</feature>
<feature type="compositionally biased region" description="Polar residues" evidence="1">
    <location>
        <begin position="363"/>
        <end position="381"/>
    </location>
</feature>
<feature type="transmembrane region" description="Helical" evidence="2">
    <location>
        <begin position="586"/>
        <end position="610"/>
    </location>
</feature>
<dbReference type="EMBL" id="SDIL01000015">
    <property type="protein sequence ID" value="RXK40754.1"/>
    <property type="molecule type" value="Genomic_DNA"/>
</dbReference>
<gene>
    <name evidence="3" type="ORF">M231_02006</name>
</gene>
<dbReference type="Proteomes" id="UP000289152">
    <property type="component" value="Unassembled WGS sequence"/>
</dbReference>